<dbReference type="EMBL" id="NJHN03000033">
    <property type="protein sequence ID" value="KAH9423172.1"/>
    <property type="molecule type" value="Genomic_DNA"/>
</dbReference>
<reference evidence="1 2" key="2">
    <citation type="journal article" date="2022" name="Mol. Biol. Evol.">
        <title>Comparative Genomics Reveals Insights into the Divergent Evolution of Astigmatic Mites and Household Pest Adaptations.</title>
        <authorList>
            <person name="Xiong Q."/>
            <person name="Wan A.T."/>
            <person name="Liu X."/>
            <person name="Fung C.S."/>
            <person name="Xiao X."/>
            <person name="Malainual N."/>
            <person name="Hou J."/>
            <person name="Wang L."/>
            <person name="Wang M."/>
            <person name="Yang K.Y."/>
            <person name="Cui Y."/>
            <person name="Leung E.L."/>
            <person name="Nong W."/>
            <person name="Shin S.K."/>
            <person name="Au S.W."/>
            <person name="Jeong K.Y."/>
            <person name="Chew F.T."/>
            <person name="Hui J.H."/>
            <person name="Leung T.F."/>
            <person name="Tungtrongchitr A."/>
            <person name="Zhong N."/>
            <person name="Liu Z."/>
            <person name="Tsui S.K."/>
        </authorList>
    </citation>
    <scope>NUCLEOTIDE SEQUENCE [LARGE SCALE GENOMIC DNA]</scope>
    <source>
        <strain evidence="1">Derp</strain>
    </source>
</reference>
<sequence length="61" mass="7329">MKHIRSLLLIFLVIFLIQKNISFIQSFKILLKLKKKTKQRSSKFANNNNNRFKKVRIVLKV</sequence>
<dbReference type="Proteomes" id="UP000887458">
    <property type="component" value="Unassembled WGS sequence"/>
</dbReference>
<keyword evidence="2" id="KW-1185">Reference proteome</keyword>
<reference evidence="1 2" key="1">
    <citation type="journal article" date="2018" name="J. Allergy Clin. Immunol.">
        <title>High-quality assembly of Dermatophagoides pteronyssinus genome and transcriptome reveals a wide range of novel allergens.</title>
        <authorList>
            <person name="Liu X.Y."/>
            <person name="Yang K.Y."/>
            <person name="Wang M.Q."/>
            <person name="Kwok J.S."/>
            <person name="Zeng X."/>
            <person name="Yang Z."/>
            <person name="Xiao X.J."/>
            <person name="Lau C.P."/>
            <person name="Li Y."/>
            <person name="Huang Z.M."/>
            <person name="Ba J.G."/>
            <person name="Yim A.K."/>
            <person name="Ouyang C.Y."/>
            <person name="Ngai S.M."/>
            <person name="Chan T.F."/>
            <person name="Leung E.L."/>
            <person name="Liu L."/>
            <person name="Liu Z.G."/>
            <person name="Tsui S.K."/>
        </authorList>
    </citation>
    <scope>NUCLEOTIDE SEQUENCE [LARGE SCALE GENOMIC DNA]</scope>
    <source>
        <strain evidence="1">Derp</strain>
    </source>
</reference>
<gene>
    <name evidence="1" type="ORF">DERP_015265</name>
</gene>
<evidence type="ECO:0000313" key="1">
    <source>
        <dbReference type="EMBL" id="KAH9423172.1"/>
    </source>
</evidence>
<name>A0ABQ8JKN4_DERPT</name>
<evidence type="ECO:0000313" key="2">
    <source>
        <dbReference type="Proteomes" id="UP000887458"/>
    </source>
</evidence>
<comment type="caution">
    <text evidence="1">The sequence shown here is derived from an EMBL/GenBank/DDBJ whole genome shotgun (WGS) entry which is preliminary data.</text>
</comment>
<organism evidence="1 2">
    <name type="scientific">Dermatophagoides pteronyssinus</name>
    <name type="common">European house dust mite</name>
    <dbReference type="NCBI Taxonomy" id="6956"/>
    <lineage>
        <taxon>Eukaryota</taxon>
        <taxon>Metazoa</taxon>
        <taxon>Ecdysozoa</taxon>
        <taxon>Arthropoda</taxon>
        <taxon>Chelicerata</taxon>
        <taxon>Arachnida</taxon>
        <taxon>Acari</taxon>
        <taxon>Acariformes</taxon>
        <taxon>Sarcoptiformes</taxon>
        <taxon>Astigmata</taxon>
        <taxon>Psoroptidia</taxon>
        <taxon>Analgoidea</taxon>
        <taxon>Pyroglyphidae</taxon>
        <taxon>Dermatophagoidinae</taxon>
        <taxon>Dermatophagoides</taxon>
    </lineage>
</organism>
<protein>
    <submittedName>
        <fullName evidence="1">Uncharacterized protein</fullName>
    </submittedName>
</protein>
<accession>A0ABQ8JKN4</accession>
<proteinExistence type="predicted"/>